<accession>A0AAV5WND0</accession>
<dbReference type="Proteomes" id="UP001432322">
    <property type="component" value="Unassembled WGS sequence"/>
</dbReference>
<feature type="compositionally biased region" description="Polar residues" evidence="3">
    <location>
        <begin position="94"/>
        <end position="105"/>
    </location>
</feature>
<feature type="domain" description="Chromo" evidence="4">
    <location>
        <begin position="215"/>
        <end position="275"/>
    </location>
</feature>
<evidence type="ECO:0000256" key="3">
    <source>
        <dbReference type="SAM" id="MobiDB-lite"/>
    </source>
</evidence>
<evidence type="ECO:0000256" key="1">
    <source>
        <dbReference type="ARBA" id="ARBA00004123"/>
    </source>
</evidence>
<keyword evidence="2" id="KW-0539">Nucleus</keyword>
<dbReference type="InterPro" id="IPR051219">
    <property type="entry name" value="Heterochromatin_chromo-domain"/>
</dbReference>
<protein>
    <recommendedName>
        <fullName evidence="4">Chromo domain-containing protein</fullName>
    </recommendedName>
</protein>
<dbReference type="PROSITE" id="PS50013">
    <property type="entry name" value="CHROMO_2"/>
    <property type="match status" value="1"/>
</dbReference>
<sequence>CMFSDRLLVLSSSRLPYQTSSPFSLRRLSTSSMNYDDHTPADPTNSHAVDPSSPPSLEEGSSAQGSSAFPTSSSGLPRFPQVKLRIKLGRETPGSATQIMESSVSYKYDNNEDERETSGEESSFRFSEVNTNAVRSQLNLDTNNGSEANGGKSESDNDEASEGKTPKRERRERKVVEASPVKSAKKKGGKKGKKAKGGEKVVALDEDEKEDDEIYEVERIIDHTVDDDGKLLYKVKWCNYGPEYDTYEPVENLGTARQRIEEYKRNLPVESRQELEAVGSKRKKGRPSTASKAGKRPRSDYVKESDESEEEEKASDDDDDYGADKKASKKKATAPAATSSTSRTRGRPSKGALKQFPVPTPVTTPRKKEFLVNRQGWLSESDSNDSEMTEEPKPKKEESTPPKSTKRETSGRKRGSAVSEEASTSNGGGQGGCLASFSFDNQTSMHNVGGGLPIEGMYRQESGEVMVLMGEGREQRDVSLRDAFESNGWGLVQFFLDRCQFAQ</sequence>
<feature type="region of interest" description="Disordered" evidence="3">
    <location>
        <begin position="262"/>
        <end position="435"/>
    </location>
</feature>
<evidence type="ECO:0000256" key="2">
    <source>
        <dbReference type="ARBA" id="ARBA00023242"/>
    </source>
</evidence>
<feature type="compositionally biased region" description="Basic residues" evidence="3">
    <location>
        <begin position="183"/>
        <end position="195"/>
    </location>
</feature>
<evidence type="ECO:0000313" key="6">
    <source>
        <dbReference type="Proteomes" id="UP001432322"/>
    </source>
</evidence>
<feature type="compositionally biased region" description="Low complexity" evidence="3">
    <location>
        <begin position="333"/>
        <end position="342"/>
    </location>
</feature>
<feature type="compositionally biased region" description="Polar residues" evidence="3">
    <location>
        <begin position="120"/>
        <end position="147"/>
    </location>
</feature>
<dbReference type="Pfam" id="PF00385">
    <property type="entry name" value="Chromo"/>
    <property type="match status" value="1"/>
</dbReference>
<reference evidence="5" key="1">
    <citation type="submission" date="2023-10" db="EMBL/GenBank/DDBJ databases">
        <title>Genome assembly of Pristionchus species.</title>
        <authorList>
            <person name="Yoshida K."/>
            <person name="Sommer R.J."/>
        </authorList>
    </citation>
    <scope>NUCLEOTIDE SEQUENCE</scope>
    <source>
        <strain evidence="5">RS5133</strain>
    </source>
</reference>
<evidence type="ECO:0000259" key="4">
    <source>
        <dbReference type="PROSITE" id="PS50013"/>
    </source>
</evidence>
<gene>
    <name evidence="5" type="ORF">PFISCL1PPCAC_24803</name>
</gene>
<feature type="compositionally biased region" description="Acidic residues" evidence="3">
    <location>
        <begin position="306"/>
        <end position="321"/>
    </location>
</feature>
<keyword evidence="6" id="KW-1185">Reference proteome</keyword>
<comment type="caution">
    <text evidence="5">The sequence shown here is derived from an EMBL/GenBank/DDBJ whole genome shotgun (WGS) entry which is preliminary data.</text>
</comment>
<name>A0AAV5WND0_9BILA</name>
<dbReference type="SUPFAM" id="SSF54160">
    <property type="entry name" value="Chromo domain-like"/>
    <property type="match status" value="1"/>
</dbReference>
<dbReference type="GO" id="GO:0005634">
    <property type="term" value="C:nucleus"/>
    <property type="evidence" value="ECO:0007669"/>
    <property type="project" value="UniProtKB-SubCell"/>
</dbReference>
<feature type="compositionally biased region" description="Basic and acidic residues" evidence="3">
    <location>
        <begin position="262"/>
        <end position="275"/>
    </location>
</feature>
<comment type="subcellular location">
    <subcellularLocation>
        <location evidence="1">Nucleus</location>
    </subcellularLocation>
</comment>
<dbReference type="AlphaFoldDB" id="A0AAV5WND0"/>
<evidence type="ECO:0000313" key="5">
    <source>
        <dbReference type="EMBL" id="GMT33506.1"/>
    </source>
</evidence>
<dbReference type="CDD" id="cd00024">
    <property type="entry name" value="CD_CSD"/>
    <property type="match status" value="1"/>
</dbReference>
<dbReference type="Gene3D" id="2.40.50.40">
    <property type="match status" value="1"/>
</dbReference>
<feature type="region of interest" description="Disordered" evidence="3">
    <location>
        <begin position="90"/>
        <end position="211"/>
    </location>
</feature>
<organism evidence="5 6">
    <name type="scientific">Pristionchus fissidentatus</name>
    <dbReference type="NCBI Taxonomy" id="1538716"/>
    <lineage>
        <taxon>Eukaryota</taxon>
        <taxon>Metazoa</taxon>
        <taxon>Ecdysozoa</taxon>
        <taxon>Nematoda</taxon>
        <taxon>Chromadorea</taxon>
        <taxon>Rhabditida</taxon>
        <taxon>Rhabditina</taxon>
        <taxon>Diplogasteromorpha</taxon>
        <taxon>Diplogasteroidea</taxon>
        <taxon>Neodiplogasteridae</taxon>
        <taxon>Pristionchus</taxon>
    </lineage>
</organism>
<dbReference type="InterPro" id="IPR000953">
    <property type="entry name" value="Chromo/chromo_shadow_dom"/>
</dbReference>
<dbReference type="InterPro" id="IPR023780">
    <property type="entry name" value="Chromo_domain"/>
</dbReference>
<feature type="non-terminal residue" evidence="5">
    <location>
        <position position="1"/>
    </location>
</feature>
<feature type="compositionally biased region" description="Basic and acidic residues" evidence="3">
    <location>
        <begin position="390"/>
        <end position="411"/>
    </location>
</feature>
<dbReference type="EMBL" id="BTSY01000006">
    <property type="protein sequence ID" value="GMT33506.1"/>
    <property type="molecule type" value="Genomic_DNA"/>
</dbReference>
<proteinExistence type="predicted"/>
<dbReference type="InterPro" id="IPR016197">
    <property type="entry name" value="Chromo-like_dom_sf"/>
</dbReference>
<dbReference type="SMART" id="SM00298">
    <property type="entry name" value="CHROMO"/>
    <property type="match status" value="1"/>
</dbReference>
<feature type="compositionally biased region" description="Polar residues" evidence="3">
    <location>
        <begin position="59"/>
        <end position="75"/>
    </location>
</feature>
<feature type="region of interest" description="Disordered" evidence="3">
    <location>
        <begin position="31"/>
        <end position="77"/>
    </location>
</feature>
<dbReference type="PANTHER" id="PTHR22812">
    <property type="entry name" value="CHROMOBOX PROTEIN"/>
    <property type="match status" value="1"/>
</dbReference>